<dbReference type="OrthoDB" id="2884912at2759"/>
<evidence type="ECO:0000313" key="3">
    <source>
        <dbReference type="Proteomes" id="UP000308652"/>
    </source>
</evidence>
<name>A0A5C3LQ66_9AGAR</name>
<accession>A0A5C3LQ66</accession>
<proteinExistence type="predicted"/>
<keyword evidence="3" id="KW-1185">Reference proteome</keyword>
<organism evidence="2 3">
    <name type="scientific">Crucibulum laeve</name>
    <dbReference type="NCBI Taxonomy" id="68775"/>
    <lineage>
        <taxon>Eukaryota</taxon>
        <taxon>Fungi</taxon>
        <taxon>Dikarya</taxon>
        <taxon>Basidiomycota</taxon>
        <taxon>Agaricomycotina</taxon>
        <taxon>Agaricomycetes</taxon>
        <taxon>Agaricomycetidae</taxon>
        <taxon>Agaricales</taxon>
        <taxon>Agaricineae</taxon>
        <taxon>Nidulariaceae</taxon>
        <taxon>Crucibulum</taxon>
    </lineage>
</organism>
<evidence type="ECO:0000313" key="2">
    <source>
        <dbReference type="EMBL" id="TFK35299.1"/>
    </source>
</evidence>
<keyword evidence="1" id="KW-0732">Signal</keyword>
<gene>
    <name evidence="2" type="ORF">BDQ12DRAFT_759922</name>
</gene>
<dbReference type="AlphaFoldDB" id="A0A5C3LQ66"/>
<dbReference type="EMBL" id="ML213622">
    <property type="protein sequence ID" value="TFK35299.1"/>
    <property type="molecule type" value="Genomic_DNA"/>
</dbReference>
<reference evidence="2 3" key="1">
    <citation type="journal article" date="2019" name="Nat. Ecol. Evol.">
        <title>Megaphylogeny resolves global patterns of mushroom evolution.</title>
        <authorList>
            <person name="Varga T."/>
            <person name="Krizsan K."/>
            <person name="Foldi C."/>
            <person name="Dima B."/>
            <person name="Sanchez-Garcia M."/>
            <person name="Sanchez-Ramirez S."/>
            <person name="Szollosi G.J."/>
            <person name="Szarkandi J.G."/>
            <person name="Papp V."/>
            <person name="Albert L."/>
            <person name="Andreopoulos W."/>
            <person name="Angelini C."/>
            <person name="Antonin V."/>
            <person name="Barry K.W."/>
            <person name="Bougher N.L."/>
            <person name="Buchanan P."/>
            <person name="Buyck B."/>
            <person name="Bense V."/>
            <person name="Catcheside P."/>
            <person name="Chovatia M."/>
            <person name="Cooper J."/>
            <person name="Damon W."/>
            <person name="Desjardin D."/>
            <person name="Finy P."/>
            <person name="Geml J."/>
            <person name="Haridas S."/>
            <person name="Hughes K."/>
            <person name="Justo A."/>
            <person name="Karasinski D."/>
            <person name="Kautmanova I."/>
            <person name="Kiss B."/>
            <person name="Kocsube S."/>
            <person name="Kotiranta H."/>
            <person name="LaButti K.M."/>
            <person name="Lechner B.E."/>
            <person name="Liimatainen K."/>
            <person name="Lipzen A."/>
            <person name="Lukacs Z."/>
            <person name="Mihaltcheva S."/>
            <person name="Morgado L.N."/>
            <person name="Niskanen T."/>
            <person name="Noordeloos M.E."/>
            <person name="Ohm R.A."/>
            <person name="Ortiz-Santana B."/>
            <person name="Ovrebo C."/>
            <person name="Racz N."/>
            <person name="Riley R."/>
            <person name="Savchenko A."/>
            <person name="Shiryaev A."/>
            <person name="Soop K."/>
            <person name="Spirin V."/>
            <person name="Szebenyi C."/>
            <person name="Tomsovsky M."/>
            <person name="Tulloss R.E."/>
            <person name="Uehling J."/>
            <person name="Grigoriev I.V."/>
            <person name="Vagvolgyi C."/>
            <person name="Papp T."/>
            <person name="Martin F.M."/>
            <person name="Miettinen O."/>
            <person name="Hibbett D.S."/>
            <person name="Nagy L.G."/>
        </authorList>
    </citation>
    <scope>NUCLEOTIDE SEQUENCE [LARGE SCALE GENOMIC DNA]</scope>
    <source>
        <strain evidence="2 3">CBS 166.37</strain>
    </source>
</reference>
<protein>
    <submittedName>
        <fullName evidence="2">Uncharacterized protein</fullName>
    </submittedName>
</protein>
<feature type="signal peptide" evidence="1">
    <location>
        <begin position="1"/>
        <end position="19"/>
    </location>
</feature>
<dbReference type="Proteomes" id="UP000308652">
    <property type="component" value="Unassembled WGS sequence"/>
</dbReference>
<feature type="chain" id="PRO_5022960286" evidence="1">
    <location>
        <begin position="20"/>
        <end position="130"/>
    </location>
</feature>
<evidence type="ECO:0000256" key="1">
    <source>
        <dbReference type="SAM" id="SignalP"/>
    </source>
</evidence>
<sequence>MLFSKFVLGALSLLVIASATPTALESRASPTVTVCTGSLQPANGCVTIPIVNESCVKFKGGLTFLNKKVSNALIPGGYVCTFFKNANCVVNGASSAVFLTSGSWSFFSVPGASGLQNFNDQASSFACSPI</sequence>